<dbReference type="Proteomes" id="UP001596132">
    <property type="component" value="Unassembled WGS sequence"/>
</dbReference>
<comment type="caution">
    <text evidence="1">The sequence shown here is derived from an EMBL/GenBank/DDBJ whole genome shotgun (WGS) entry which is preliminary data.</text>
</comment>
<dbReference type="SUPFAM" id="SSF81901">
    <property type="entry name" value="HCP-like"/>
    <property type="match status" value="2"/>
</dbReference>
<dbReference type="InterPro" id="IPR011990">
    <property type="entry name" value="TPR-like_helical_dom_sf"/>
</dbReference>
<dbReference type="PANTHER" id="PTHR11102:SF160">
    <property type="entry name" value="ERAD-ASSOCIATED E3 UBIQUITIN-PROTEIN LIGASE COMPONENT HRD3"/>
    <property type="match status" value="1"/>
</dbReference>
<evidence type="ECO:0000313" key="2">
    <source>
        <dbReference type="Proteomes" id="UP001596132"/>
    </source>
</evidence>
<reference evidence="2" key="1">
    <citation type="journal article" date="2019" name="Int. J. Syst. Evol. Microbiol.">
        <title>The Global Catalogue of Microorganisms (GCM) 10K type strain sequencing project: providing services to taxonomists for standard genome sequencing and annotation.</title>
        <authorList>
            <consortium name="The Broad Institute Genomics Platform"/>
            <consortium name="The Broad Institute Genome Sequencing Center for Infectious Disease"/>
            <person name="Wu L."/>
            <person name="Ma J."/>
        </authorList>
    </citation>
    <scope>NUCLEOTIDE SEQUENCE [LARGE SCALE GENOMIC DNA]</scope>
    <source>
        <strain evidence="2">KCTC 15012</strain>
    </source>
</reference>
<dbReference type="InterPro" id="IPR050767">
    <property type="entry name" value="Sel1_AlgK"/>
</dbReference>
<proteinExistence type="predicted"/>
<dbReference type="RefSeq" id="WP_042640321.1">
    <property type="nucleotide sequence ID" value="NZ_CDDF01000005.1"/>
</dbReference>
<protein>
    <submittedName>
        <fullName evidence="1">SEL1-like repeat protein</fullName>
    </submittedName>
</protein>
<dbReference type="InterPro" id="IPR006597">
    <property type="entry name" value="Sel1-like"/>
</dbReference>
<sequence length="634" mass="71417">MDRSELPEDITALIKAAEGGDVAAQFHLGERYDFGQAIEQSDSQALLWYQRAAEQGHLDAQFNLGVMYEDGQGVTKSAHTAAKWYYKAAKQGHAAAQFNMGSFYRKGEGVKQSDIKAFKWYLKAAEQGDADAQYNLGIMYWKGIGVEQSDIKAFKWYLKTAEQGDVKAQFIIGLMYEQGCGVGQSDSKAFEYYRKAAEKGDSDAQCNLGWMYDEGRGVEQSYSKAIELYLKGTEEGNARAQCNMGVIYTEGRGVEQNYRTAVEWFRKASKGGDGQGTINLGQMYMNGDGVKQSYAKAQALFRKATRNTSPQIRFQAIELQDQAKRHARSPQITNIRERILAELKVKAGLTMTHYTSLLVGNALLLEQSPLRLGHINALNDPNEGKLLWRHLGHTPVESKPAFVGCFLPEEDSLNMWRFYSKDHQKEDACGCAITFNIDNFFEFDLLSKKQGDAPNDANNQAFLNSGKSPQESAAFYRVVYIKAEMQIHGEDEEGPLKQLFDELKTAVNDLLGTTPDKEKLQDLSWLLGPLPYLLKDADYEAEKEHRVIVTHLEYGAKEIQIQAPDLIKSTPPRLYLELHRTNHLAPVKHVTLGPKSPHQEMMAPYWHHQLASKFYGQLNAKPDFYIKASKCAYQ</sequence>
<name>A0ABW0Y736_9GAMM</name>
<dbReference type="PANTHER" id="PTHR11102">
    <property type="entry name" value="SEL-1-LIKE PROTEIN"/>
    <property type="match status" value="1"/>
</dbReference>
<organism evidence="1 2">
    <name type="scientific">Aeromonas eucrenophila</name>
    <dbReference type="NCBI Taxonomy" id="649"/>
    <lineage>
        <taxon>Bacteria</taxon>
        <taxon>Pseudomonadati</taxon>
        <taxon>Pseudomonadota</taxon>
        <taxon>Gammaproteobacteria</taxon>
        <taxon>Aeromonadales</taxon>
        <taxon>Aeromonadaceae</taxon>
        <taxon>Aeromonas</taxon>
    </lineage>
</organism>
<gene>
    <name evidence="1" type="ORF">ACFPVW_04905</name>
</gene>
<dbReference type="Gene3D" id="1.25.40.10">
    <property type="entry name" value="Tetratricopeptide repeat domain"/>
    <property type="match status" value="2"/>
</dbReference>
<dbReference type="SMART" id="SM00671">
    <property type="entry name" value="SEL1"/>
    <property type="match status" value="8"/>
</dbReference>
<keyword evidence="2" id="KW-1185">Reference proteome</keyword>
<evidence type="ECO:0000313" key="1">
    <source>
        <dbReference type="EMBL" id="MFC5705422.1"/>
    </source>
</evidence>
<dbReference type="Pfam" id="PF08238">
    <property type="entry name" value="Sel1"/>
    <property type="match status" value="8"/>
</dbReference>
<dbReference type="EMBL" id="JBHSPP010000005">
    <property type="protein sequence ID" value="MFC5705422.1"/>
    <property type="molecule type" value="Genomic_DNA"/>
</dbReference>
<accession>A0ABW0Y736</accession>